<sequence>MGYYPTRCVSVVLVLCITLTSYKVLVARRRTDSFYLLICPGAIKWSFPPTGRGLDLLYPRHSQTKSGGDRKGDGFMGYNPVMFCLVRGHGIWDIRSRRYTMEYYE</sequence>
<dbReference type="EMBL" id="KV878129">
    <property type="protein sequence ID" value="OJJ02731.1"/>
    <property type="molecule type" value="Genomic_DNA"/>
</dbReference>
<dbReference type="RefSeq" id="XP_040668493.1">
    <property type="nucleotide sequence ID" value="XM_040816013.1"/>
</dbReference>
<evidence type="ECO:0000313" key="1">
    <source>
        <dbReference type="EMBL" id="OJJ02731.1"/>
    </source>
</evidence>
<reference evidence="2" key="1">
    <citation type="journal article" date="2017" name="Genome Biol.">
        <title>Comparative genomics reveals high biological diversity and specific adaptations in the industrially and medically important fungal genus Aspergillus.</title>
        <authorList>
            <person name="de Vries R.P."/>
            <person name="Riley R."/>
            <person name="Wiebenga A."/>
            <person name="Aguilar-Osorio G."/>
            <person name="Amillis S."/>
            <person name="Uchima C.A."/>
            <person name="Anderluh G."/>
            <person name="Asadollahi M."/>
            <person name="Askin M."/>
            <person name="Barry K."/>
            <person name="Battaglia E."/>
            <person name="Bayram O."/>
            <person name="Benocci T."/>
            <person name="Braus-Stromeyer S.A."/>
            <person name="Caldana C."/>
            <person name="Canovas D."/>
            <person name="Cerqueira G.C."/>
            <person name="Chen F."/>
            <person name="Chen W."/>
            <person name="Choi C."/>
            <person name="Clum A."/>
            <person name="Dos Santos R.A."/>
            <person name="Damasio A.R."/>
            <person name="Diallinas G."/>
            <person name="Emri T."/>
            <person name="Fekete E."/>
            <person name="Flipphi M."/>
            <person name="Freyberg S."/>
            <person name="Gallo A."/>
            <person name="Gournas C."/>
            <person name="Habgood R."/>
            <person name="Hainaut M."/>
            <person name="Harispe M.L."/>
            <person name="Henrissat B."/>
            <person name="Hilden K.S."/>
            <person name="Hope R."/>
            <person name="Hossain A."/>
            <person name="Karabika E."/>
            <person name="Karaffa L."/>
            <person name="Karanyi Z."/>
            <person name="Krasevec N."/>
            <person name="Kuo A."/>
            <person name="Kusch H."/>
            <person name="LaButti K."/>
            <person name="Lagendijk E.L."/>
            <person name="Lapidus A."/>
            <person name="Levasseur A."/>
            <person name="Lindquist E."/>
            <person name="Lipzen A."/>
            <person name="Logrieco A.F."/>
            <person name="MacCabe A."/>
            <person name="Maekelae M.R."/>
            <person name="Malavazi I."/>
            <person name="Melin P."/>
            <person name="Meyer V."/>
            <person name="Mielnichuk N."/>
            <person name="Miskei M."/>
            <person name="Molnar A.P."/>
            <person name="Mule G."/>
            <person name="Ngan C.Y."/>
            <person name="Orejas M."/>
            <person name="Orosz E."/>
            <person name="Ouedraogo J.P."/>
            <person name="Overkamp K.M."/>
            <person name="Park H.-S."/>
            <person name="Perrone G."/>
            <person name="Piumi F."/>
            <person name="Punt P.J."/>
            <person name="Ram A.F."/>
            <person name="Ramon A."/>
            <person name="Rauscher S."/>
            <person name="Record E."/>
            <person name="Riano-Pachon D.M."/>
            <person name="Robert V."/>
            <person name="Roehrig J."/>
            <person name="Ruller R."/>
            <person name="Salamov A."/>
            <person name="Salih N.S."/>
            <person name="Samson R.A."/>
            <person name="Sandor E."/>
            <person name="Sanguinetti M."/>
            <person name="Schuetze T."/>
            <person name="Sepcic K."/>
            <person name="Shelest E."/>
            <person name="Sherlock G."/>
            <person name="Sophianopoulou V."/>
            <person name="Squina F.M."/>
            <person name="Sun H."/>
            <person name="Susca A."/>
            <person name="Todd R.B."/>
            <person name="Tsang A."/>
            <person name="Unkles S.E."/>
            <person name="van de Wiele N."/>
            <person name="van Rossen-Uffink D."/>
            <person name="Oliveira J.V."/>
            <person name="Vesth T.C."/>
            <person name="Visser J."/>
            <person name="Yu J.-H."/>
            <person name="Zhou M."/>
            <person name="Andersen M.R."/>
            <person name="Archer D.B."/>
            <person name="Baker S.E."/>
            <person name="Benoit I."/>
            <person name="Brakhage A.A."/>
            <person name="Braus G.H."/>
            <person name="Fischer R."/>
            <person name="Frisvad J.C."/>
            <person name="Goldman G.H."/>
            <person name="Houbraken J."/>
            <person name="Oakley B."/>
            <person name="Pocsi I."/>
            <person name="Scazzocchio C."/>
            <person name="Seiboth B."/>
            <person name="vanKuyk P.A."/>
            <person name="Wortman J."/>
            <person name="Dyer P.S."/>
            <person name="Grigoriev I.V."/>
        </authorList>
    </citation>
    <scope>NUCLEOTIDE SEQUENCE [LARGE SCALE GENOMIC DNA]</scope>
    <source>
        <strain evidence="2">CBS 583.65</strain>
    </source>
</reference>
<dbReference type="GeneID" id="63731524"/>
<name>A0A1L9PMK1_ASPVE</name>
<dbReference type="VEuPathDB" id="FungiDB:ASPVEDRAFT_690642"/>
<proteinExistence type="predicted"/>
<accession>A0A1L9PMK1</accession>
<protein>
    <submittedName>
        <fullName evidence="1">Uncharacterized protein</fullName>
    </submittedName>
</protein>
<dbReference type="AlphaFoldDB" id="A0A1L9PMK1"/>
<evidence type="ECO:0000313" key="2">
    <source>
        <dbReference type="Proteomes" id="UP000184073"/>
    </source>
</evidence>
<organism evidence="1 2">
    <name type="scientific">Aspergillus versicolor CBS 583.65</name>
    <dbReference type="NCBI Taxonomy" id="1036611"/>
    <lineage>
        <taxon>Eukaryota</taxon>
        <taxon>Fungi</taxon>
        <taxon>Dikarya</taxon>
        <taxon>Ascomycota</taxon>
        <taxon>Pezizomycotina</taxon>
        <taxon>Eurotiomycetes</taxon>
        <taxon>Eurotiomycetidae</taxon>
        <taxon>Eurotiales</taxon>
        <taxon>Aspergillaceae</taxon>
        <taxon>Aspergillus</taxon>
        <taxon>Aspergillus subgen. Nidulantes</taxon>
    </lineage>
</organism>
<keyword evidence="2" id="KW-1185">Reference proteome</keyword>
<dbReference type="Proteomes" id="UP000184073">
    <property type="component" value="Unassembled WGS sequence"/>
</dbReference>
<gene>
    <name evidence="1" type="ORF">ASPVEDRAFT_690642</name>
</gene>